<protein>
    <submittedName>
        <fullName evidence="2">Uncharacterized protein</fullName>
    </submittedName>
</protein>
<dbReference type="EMBL" id="BAAALS010000016">
    <property type="protein sequence ID" value="GAA1760106.1"/>
    <property type="molecule type" value="Genomic_DNA"/>
</dbReference>
<dbReference type="Proteomes" id="UP001500655">
    <property type="component" value="Unassembled WGS sequence"/>
</dbReference>
<feature type="compositionally biased region" description="Low complexity" evidence="1">
    <location>
        <begin position="11"/>
        <end position="25"/>
    </location>
</feature>
<sequence length="154" mass="16359">MSTRPTRKPDTSATSARTTRPASGTGPRIISAALTTPDPRDGTGMPVDALHQEGCGTPDSVNIHVQVTDPTGRMSRMYYEYEVAAAEPLRGRSDFFEIGAIRNGVENYKTVIGPIKALPANAAGGTVTITIHAVNTAGKEAPTRQVRATLRPCR</sequence>
<accession>A0ABN2KP54</accession>
<comment type="caution">
    <text evidence="2">The sequence shown here is derived from an EMBL/GenBank/DDBJ whole genome shotgun (WGS) entry which is preliminary data.</text>
</comment>
<gene>
    <name evidence="2" type="ORF">GCM10009681_34110</name>
</gene>
<evidence type="ECO:0000313" key="2">
    <source>
        <dbReference type="EMBL" id="GAA1760106.1"/>
    </source>
</evidence>
<proteinExistence type="predicted"/>
<organism evidence="2 3">
    <name type="scientific">Luedemannella helvata</name>
    <dbReference type="NCBI Taxonomy" id="349315"/>
    <lineage>
        <taxon>Bacteria</taxon>
        <taxon>Bacillati</taxon>
        <taxon>Actinomycetota</taxon>
        <taxon>Actinomycetes</taxon>
        <taxon>Micromonosporales</taxon>
        <taxon>Micromonosporaceae</taxon>
        <taxon>Luedemannella</taxon>
    </lineage>
</organism>
<feature type="region of interest" description="Disordered" evidence="1">
    <location>
        <begin position="1"/>
        <end position="42"/>
    </location>
</feature>
<evidence type="ECO:0000313" key="3">
    <source>
        <dbReference type="Proteomes" id="UP001500655"/>
    </source>
</evidence>
<evidence type="ECO:0000256" key="1">
    <source>
        <dbReference type="SAM" id="MobiDB-lite"/>
    </source>
</evidence>
<reference evidence="2 3" key="1">
    <citation type="journal article" date="2019" name="Int. J. Syst. Evol. Microbiol.">
        <title>The Global Catalogue of Microorganisms (GCM) 10K type strain sequencing project: providing services to taxonomists for standard genome sequencing and annotation.</title>
        <authorList>
            <consortium name="The Broad Institute Genomics Platform"/>
            <consortium name="The Broad Institute Genome Sequencing Center for Infectious Disease"/>
            <person name="Wu L."/>
            <person name="Ma J."/>
        </authorList>
    </citation>
    <scope>NUCLEOTIDE SEQUENCE [LARGE SCALE GENOMIC DNA]</scope>
    <source>
        <strain evidence="2 3">JCM 13249</strain>
    </source>
</reference>
<name>A0ABN2KP54_9ACTN</name>
<keyword evidence="3" id="KW-1185">Reference proteome</keyword>